<evidence type="ECO:0000313" key="2">
    <source>
        <dbReference type="EMBL" id="RZU11355.1"/>
    </source>
</evidence>
<protein>
    <submittedName>
        <fullName evidence="2">Uncharacterized protein</fullName>
    </submittedName>
</protein>
<feature type="region of interest" description="Disordered" evidence="1">
    <location>
        <begin position="246"/>
        <end position="291"/>
    </location>
</feature>
<reference evidence="2 3" key="1">
    <citation type="journal article" date="2015" name="Stand. Genomic Sci.">
        <title>Genomic Encyclopedia of Bacterial and Archaeal Type Strains, Phase III: the genomes of soil and plant-associated and newly described type strains.</title>
        <authorList>
            <person name="Whitman W.B."/>
            <person name="Woyke T."/>
            <person name="Klenk H.P."/>
            <person name="Zhou Y."/>
            <person name="Lilburn T.G."/>
            <person name="Beck B.J."/>
            <person name="De Vos P."/>
            <person name="Vandamme P."/>
            <person name="Eisen J.A."/>
            <person name="Garrity G."/>
            <person name="Hugenholtz P."/>
            <person name="Kyrpides N.C."/>
        </authorList>
    </citation>
    <scope>NUCLEOTIDE SEQUENCE [LARGE SCALE GENOMIC DNA]</scope>
    <source>
        <strain evidence="2 3">VKM Ac-2540</strain>
    </source>
</reference>
<evidence type="ECO:0000256" key="1">
    <source>
        <dbReference type="SAM" id="MobiDB-lite"/>
    </source>
</evidence>
<evidence type="ECO:0000313" key="3">
    <source>
        <dbReference type="Proteomes" id="UP000292027"/>
    </source>
</evidence>
<feature type="compositionally biased region" description="Low complexity" evidence="1">
    <location>
        <begin position="271"/>
        <end position="291"/>
    </location>
</feature>
<name>A0A4Q7WPD8_9ACTN</name>
<keyword evidence="3" id="KW-1185">Reference proteome</keyword>
<dbReference type="AlphaFoldDB" id="A0A4Q7WPD8"/>
<feature type="compositionally biased region" description="Polar residues" evidence="1">
    <location>
        <begin position="582"/>
        <end position="591"/>
    </location>
</feature>
<dbReference type="EMBL" id="SHKR01000015">
    <property type="protein sequence ID" value="RZU11355.1"/>
    <property type="molecule type" value="Genomic_DNA"/>
</dbReference>
<comment type="caution">
    <text evidence="2">The sequence shown here is derived from an EMBL/GenBank/DDBJ whole genome shotgun (WGS) entry which is preliminary data.</text>
</comment>
<feature type="compositionally biased region" description="Basic and acidic residues" evidence="1">
    <location>
        <begin position="568"/>
        <end position="580"/>
    </location>
</feature>
<gene>
    <name evidence="2" type="ORF">EV645_6521</name>
</gene>
<accession>A0A4Q7WPD8</accession>
<sequence length="960" mass="101044">MALVGGSPIEAPANVVDYVKARDGAPVRVRLGTMAAGTITVHATSKGLRTEETQSVPLLHPMLAPLRSAGVEPVLAIDVGSQGVSGYVSVRVGGHLLKPGGISRELGKHAALLGLQGLDSLSLPIAKNQLDGTILGLEFKNLSFKIGGFLSGSGSLGLHNEIVTFDATATGTVPGLVTITVPIKRGADGSLSGKVNVALSVKGFSGEVEASYANGVVDVIGTVRYMNEKFDGSVTIAATDKQNAKALSTAHTPAEVKTTAPAAEGTKPHEGAAPAPAAATPAAAGAGPAPGAAVAAKPGPRVLVGWGTVNVRLAEWLTGEASVLVDADGDVTIVGKITPKLTKPLFEQRDNKYQLAKVEVRAVYGVPVVGNVFVFANIGLEALAKLGPATLTNMEMTGTWSTKPTVLQSFGLTGTLNISAFAGLRLVAEGGAGLEILDHDIKIGVALGALAGVRGYVDATPRIGYREVADPQAGKKGEFFLGGHLDIAAQPFLQLGGGLFVDLDSPWWSPAPDKRWTWPLGQLEYPLPGEFGIGADVEHVLGSGKIPEIKFSKVDFNADRFLTDLVSDHVPPKKSTDAQKKGTWSESTSRTAAAPPQLSPGTAKPPATASKPGGPSGKTPADHAQTPKAENDAKTKQAMQVYLAEMKAAKAHPEDDTEMAATLRKLKAAGFTTAEATHEGPNWHIRATVNPTAETRVPAATTSGPLAAKYFADQPKKEPNVNKGDMITSGSAPAGQHKVFDVRQEKKDFGGSSGSVWVVVLESQTKSGRRMFDAYQHGKPNFVVVVPSLFTHRDRQPKTSQSEDRGTYISFEVGVSDYLEPKQDPAGWAELGYAKAAIWDRAHLLSGWLDGPGERWNLVSTPHQVNSAMSSRYEQRLKAAARSGGRFHFEAHVKYHATDDQQIMKKLVNPKYNPTNYPEHITVSVKALSPVPKGLEDPSGPYSFGPIDLPKAAELDGYNA</sequence>
<proteinExistence type="predicted"/>
<dbReference type="Proteomes" id="UP000292027">
    <property type="component" value="Unassembled WGS sequence"/>
</dbReference>
<feature type="region of interest" description="Disordered" evidence="1">
    <location>
        <begin position="568"/>
        <end position="635"/>
    </location>
</feature>
<organism evidence="2 3">
    <name type="scientific">Kribbella rubisoli</name>
    <dbReference type="NCBI Taxonomy" id="3075929"/>
    <lineage>
        <taxon>Bacteria</taxon>
        <taxon>Bacillati</taxon>
        <taxon>Actinomycetota</taxon>
        <taxon>Actinomycetes</taxon>
        <taxon>Propionibacteriales</taxon>
        <taxon>Kribbellaceae</taxon>
        <taxon>Kribbella</taxon>
    </lineage>
</organism>